<feature type="domain" description="Heterokaryon incompatibility" evidence="1">
    <location>
        <begin position="91"/>
        <end position="244"/>
    </location>
</feature>
<reference evidence="2" key="1">
    <citation type="journal article" date="2021" name="Nat. Commun.">
        <title>Genetic determinants of endophytism in the Arabidopsis root mycobiome.</title>
        <authorList>
            <person name="Mesny F."/>
            <person name="Miyauchi S."/>
            <person name="Thiergart T."/>
            <person name="Pickel B."/>
            <person name="Atanasova L."/>
            <person name="Karlsson M."/>
            <person name="Huettel B."/>
            <person name="Barry K.W."/>
            <person name="Haridas S."/>
            <person name="Chen C."/>
            <person name="Bauer D."/>
            <person name="Andreopoulos W."/>
            <person name="Pangilinan J."/>
            <person name="LaButti K."/>
            <person name="Riley R."/>
            <person name="Lipzen A."/>
            <person name="Clum A."/>
            <person name="Drula E."/>
            <person name="Henrissat B."/>
            <person name="Kohler A."/>
            <person name="Grigoriev I.V."/>
            <person name="Martin F.M."/>
            <person name="Hacquard S."/>
        </authorList>
    </citation>
    <scope>NUCLEOTIDE SEQUENCE</scope>
    <source>
        <strain evidence="2">MPI-CAGE-CH-0235</strain>
    </source>
</reference>
<dbReference type="InterPro" id="IPR010730">
    <property type="entry name" value="HET"/>
</dbReference>
<gene>
    <name evidence="2" type="ORF">B0I35DRAFT_415289</name>
</gene>
<evidence type="ECO:0000313" key="2">
    <source>
        <dbReference type="EMBL" id="KAH7303334.1"/>
    </source>
</evidence>
<dbReference type="Pfam" id="PF06985">
    <property type="entry name" value="HET"/>
    <property type="match status" value="1"/>
</dbReference>
<proteinExistence type="predicted"/>
<dbReference type="PANTHER" id="PTHR33112">
    <property type="entry name" value="DOMAIN PROTEIN, PUTATIVE-RELATED"/>
    <property type="match status" value="1"/>
</dbReference>
<dbReference type="AlphaFoldDB" id="A0A8K0SAS0"/>
<dbReference type="EMBL" id="JAGPNK010000036">
    <property type="protein sequence ID" value="KAH7303334.1"/>
    <property type="molecule type" value="Genomic_DNA"/>
</dbReference>
<dbReference type="Proteomes" id="UP000813444">
    <property type="component" value="Unassembled WGS sequence"/>
</dbReference>
<evidence type="ECO:0000313" key="3">
    <source>
        <dbReference type="Proteomes" id="UP000813444"/>
    </source>
</evidence>
<dbReference type="PANTHER" id="PTHR33112:SF16">
    <property type="entry name" value="HETEROKARYON INCOMPATIBILITY DOMAIN-CONTAINING PROTEIN"/>
    <property type="match status" value="1"/>
</dbReference>
<keyword evidence="3" id="KW-1185">Reference proteome</keyword>
<dbReference type="OrthoDB" id="8300194at2759"/>
<comment type="caution">
    <text evidence="2">The sequence shown here is derived from an EMBL/GenBank/DDBJ whole genome shotgun (WGS) entry which is preliminary data.</text>
</comment>
<sequence>MRNAFRRHIHLGQSGSDTRPEEIRCVIQLDVGEQKGAEITNAAHRALRTIPRRACRKMEPAELPTRYLDIGCRDNDRIKVVTSQVGEKGTYACLSHCWGGKSICTLTSDTGPRFSKAVPPRLLPTVFKDAITICRKLGFQRIWIDSLCIQQDNREDWMCEAPKMGQYYSNCTICIAATSSADSNGSLEPEPRPSAVRSQEIANSSLVSHPTHLLQYKPHFSHTRDPRSLLDPFPLFTRAWVLQERLLAPRTLHFCRTEVAFECSESRTCECGAFSKNVWDIGERPPNTFIRYTFSSNDGLICRRKPLVILPWPELVSTYSLLDLTHKTDRLLAISGIAPIMATIHGWKGEYFAGLWQHRLASDLMCRPVERRQRPTQYIAPSWSWASVLDQVQYLREDREYLFDVLDARVNLVSKHEPFGAVKEGCYLRLRGKTVASSWTKRPGRNSDPHSNSDQFILADVVGTQLLDNDDTKGLQDKGPLFERIGMVEYGNRRNGVYNKDPNEFEEKEIFLI</sequence>
<organism evidence="2 3">
    <name type="scientific">Stachybotrys elegans</name>
    <dbReference type="NCBI Taxonomy" id="80388"/>
    <lineage>
        <taxon>Eukaryota</taxon>
        <taxon>Fungi</taxon>
        <taxon>Dikarya</taxon>
        <taxon>Ascomycota</taxon>
        <taxon>Pezizomycotina</taxon>
        <taxon>Sordariomycetes</taxon>
        <taxon>Hypocreomycetidae</taxon>
        <taxon>Hypocreales</taxon>
        <taxon>Stachybotryaceae</taxon>
        <taxon>Stachybotrys</taxon>
    </lineage>
</organism>
<accession>A0A8K0SAS0</accession>
<evidence type="ECO:0000259" key="1">
    <source>
        <dbReference type="Pfam" id="PF06985"/>
    </source>
</evidence>
<name>A0A8K0SAS0_9HYPO</name>
<protein>
    <submittedName>
        <fullName evidence="2">Heterokaryon incompatibility protein-domain-containing protein</fullName>
    </submittedName>
</protein>